<accession>E0RWW4</accession>
<dbReference type="Pfam" id="PF01467">
    <property type="entry name" value="CTP_transf_like"/>
    <property type="match status" value="1"/>
</dbReference>
<reference evidence="2 3" key="1">
    <citation type="journal article" date="2010" name="PLoS ONE">
        <title>The glycobiome of the rumen bacterium Butyrivibrio proteoclasticus B316(T) highlights adaptation to a polysaccharide-rich environment.</title>
        <authorList>
            <person name="Kelly W.J."/>
            <person name="Leahy S.C."/>
            <person name="Altermann E."/>
            <person name="Yeoman C.J."/>
            <person name="Dunne J.C."/>
            <person name="Kong Z."/>
            <person name="Pacheco D.M."/>
            <person name="Li D."/>
            <person name="Noel S.J."/>
            <person name="Moon C.D."/>
            <person name="Cookson A.L."/>
            <person name="Attwood G.T."/>
        </authorList>
    </citation>
    <scope>NUCLEOTIDE SEQUENCE [LARGE SCALE GENOMIC DNA]</scope>
    <source>
        <strain evidence="3">ATCC 51982 / DSM 14932 / B316</strain>
    </source>
</reference>
<evidence type="ECO:0000259" key="1">
    <source>
        <dbReference type="Pfam" id="PF01467"/>
    </source>
</evidence>
<dbReference type="EMBL" id="CP001810">
    <property type="protein sequence ID" value="ADL34872.1"/>
    <property type="molecule type" value="Genomic_DNA"/>
</dbReference>
<evidence type="ECO:0000313" key="2">
    <source>
        <dbReference type="EMBL" id="ADL34872.1"/>
    </source>
</evidence>
<keyword evidence="2" id="KW-0808">Transferase</keyword>
<dbReference type="Proteomes" id="UP000001299">
    <property type="component" value="Chromosome 1"/>
</dbReference>
<dbReference type="HOGENOM" id="CLU_1634488_0_0_9"/>
<dbReference type="eggNOG" id="COG0669">
    <property type="taxonomic scope" value="Bacteria"/>
</dbReference>
<dbReference type="STRING" id="515622.bpr_I2139"/>
<dbReference type="SUPFAM" id="SSF52374">
    <property type="entry name" value="Nucleotidylyl transferase"/>
    <property type="match status" value="1"/>
</dbReference>
<dbReference type="KEGG" id="bpb:bpr_I2139"/>
<evidence type="ECO:0000313" key="3">
    <source>
        <dbReference type="Proteomes" id="UP000001299"/>
    </source>
</evidence>
<dbReference type="NCBIfam" id="TIGR00125">
    <property type="entry name" value="cyt_tran_rel"/>
    <property type="match status" value="1"/>
</dbReference>
<proteinExistence type="predicted"/>
<feature type="domain" description="Cytidyltransferase-like" evidence="1">
    <location>
        <begin position="6"/>
        <end position="148"/>
    </location>
</feature>
<name>E0RWW4_BUTPB</name>
<dbReference type="RefSeq" id="WP_013281526.1">
    <property type="nucleotide sequence ID" value="NC_014387.1"/>
</dbReference>
<dbReference type="InterPro" id="IPR004821">
    <property type="entry name" value="Cyt_trans-like"/>
</dbReference>
<organism evidence="2 3">
    <name type="scientific">Butyrivibrio proteoclasticus (strain ATCC 51982 / DSM 14932 / B316)</name>
    <name type="common">Clostridium proteoclasticum</name>
    <dbReference type="NCBI Taxonomy" id="515622"/>
    <lineage>
        <taxon>Bacteria</taxon>
        <taxon>Bacillati</taxon>
        <taxon>Bacillota</taxon>
        <taxon>Clostridia</taxon>
        <taxon>Lachnospirales</taxon>
        <taxon>Lachnospiraceae</taxon>
        <taxon>Butyrivibrio</taxon>
    </lineage>
</organism>
<dbReference type="GO" id="GO:0016740">
    <property type="term" value="F:transferase activity"/>
    <property type="evidence" value="ECO:0007669"/>
    <property type="project" value="UniProtKB-KW"/>
</dbReference>
<dbReference type="Gene3D" id="3.40.50.620">
    <property type="entry name" value="HUPs"/>
    <property type="match status" value="1"/>
</dbReference>
<dbReference type="InterPro" id="IPR014729">
    <property type="entry name" value="Rossmann-like_a/b/a_fold"/>
</dbReference>
<keyword evidence="3" id="KW-1185">Reference proteome</keyword>
<protein>
    <submittedName>
        <fullName evidence="2">Cytidyltransferase-related domain-containing protein</fullName>
    </submittedName>
</protein>
<sequence length="171" mass="19964">MRTGLVFGTFAPMHLGHMDVIDIAKEEMDKVIVICCGHEGDRGYPTFPLDKRYELAAKEFTDDEKVFVTKLVDTDPKIKEHWDQQQIWNYWVDRILLHLFQKELITARDELCFYTSEADYAELITSTPQHIRVHLCQRNRPVSGTMIRSDLEGNLDKIVSSFAGYIRELRK</sequence>
<gene>
    <name evidence="2" type="ordered locus">bpr_I2139</name>
</gene>
<dbReference type="AlphaFoldDB" id="E0RWW4"/>